<gene>
    <name evidence="4" type="ORF">SUNI508_01112</name>
</gene>
<dbReference type="Gene3D" id="3.60.130.10">
    <property type="entry name" value="Clavaminate synthase-like"/>
    <property type="match status" value="1"/>
</dbReference>
<dbReference type="Proteomes" id="UP001408356">
    <property type="component" value="Unassembled WGS sequence"/>
</dbReference>
<proteinExistence type="predicted"/>
<dbReference type="InterPro" id="IPR003819">
    <property type="entry name" value="TauD/TfdA-like"/>
</dbReference>
<keyword evidence="5" id="KW-1185">Reference proteome</keyword>
<evidence type="ECO:0000256" key="2">
    <source>
        <dbReference type="SAM" id="MobiDB-lite"/>
    </source>
</evidence>
<evidence type="ECO:0000313" key="4">
    <source>
        <dbReference type="EMBL" id="KAK9419135.1"/>
    </source>
</evidence>
<evidence type="ECO:0000259" key="3">
    <source>
        <dbReference type="Pfam" id="PF02668"/>
    </source>
</evidence>
<evidence type="ECO:0000256" key="1">
    <source>
        <dbReference type="ARBA" id="ARBA00023002"/>
    </source>
</evidence>
<accession>A0ABR2UWT8</accession>
<dbReference type="PANTHER" id="PTHR10696">
    <property type="entry name" value="GAMMA-BUTYROBETAINE HYDROXYLASE-RELATED"/>
    <property type="match status" value="1"/>
</dbReference>
<comment type="caution">
    <text evidence="4">The sequence shown here is derived from an EMBL/GenBank/DDBJ whole genome shotgun (WGS) entry which is preliminary data.</text>
</comment>
<name>A0ABR2UWT8_9PEZI</name>
<organism evidence="4 5">
    <name type="scientific">Seiridium unicorne</name>
    <dbReference type="NCBI Taxonomy" id="138068"/>
    <lineage>
        <taxon>Eukaryota</taxon>
        <taxon>Fungi</taxon>
        <taxon>Dikarya</taxon>
        <taxon>Ascomycota</taxon>
        <taxon>Pezizomycotina</taxon>
        <taxon>Sordariomycetes</taxon>
        <taxon>Xylariomycetidae</taxon>
        <taxon>Amphisphaeriales</taxon>
        <taxon>Sporocadaceae</taxon>
        <taxon>Seiridium</taxon>
    </lineage>
</organism>
<feature type="compositionally biased region" description="Basic and acidic residues" evidence="2">
    <location>
        <begin position="417"/>
        <end position="431"/>
    </location>
</feature>
<feature type="region of interest" description="Disordered" evidence="2">
    <location>
        <begin position="386"/>
        <end position="444"/>
    </location>
</feature>
<feature type="compositionally biased region" description="Acidic residues" evidence="2">
    <location>
        <begin position="391"/>
        <end position="403"/>
    </location>
</feature>
<dbReference type="Pfam" id="PF02668">
    <property type="entry name" value="TauD"/>
    <property type="match status" value="1"/>
</dbReference>
<dbReference type="EMBL" id="JARVKF010000330">
    <property type="protein sequence ID" value="KAK9419135.1"/>
    <property type="molecule type" value="Genomic_DNA"/>
</dbReference>
<keyword evidence="1" id="KW-0560">Oxidoreductase</keyword>
<feature type="compositionally biased region" description="Acidic residues" evidence="2">
    <location>
        <begin position="432"/>
        <end position="444"/>
    </location>
</feature>
<dbReference type="SUPFAM" id="SSF51197">
    <property type="entry name" value="Clavaminate synthase-like"/>
    <property type="match status" value="1"/>
</dbReference>
<dbReference type="PANTHER" id="PTHR10696:SF54">
    <property type="entry name" value="FAMILY OXIDOREDUCTASE, PUTATIVE (AFU_ORTHOLOGUE AFUA_4G13850)-RELATED"/>
    <property type="match status" value="1"/>
</dbReference>
<dbReference type="InterPro" id="IPR050411">
    <property type="entry name" value="AlphaKG_dependent_hydroxylases"/>
</dbReference>
<dbReference type="InterPro" id="IPR042098">
    <property type="entry name" value="TauD-like_sf"/>
</dbReference>
<sequence length="444" mass="49692">MTAHFHSVALQSVSDAWPRSYTEVPFDHLFQKEGTCPPPPGFVQCIQGSNGEPYGQCQIHYLHLDQYHVAEIEQALAQFKAYELDGDEVDRDKFPLPTLGPLLDRCAVEIHYGHGVCVIRGLDPKKYILEDHSVIYLGVSSYLGGQRGVQSSRGAMLTHVVDKKTWTVPKEKRHGIHTNEPLPFHTDMGTDILALQVRECAVEGGQTCVSPIRAIYNDLMQSNPLVLHALAKPNWPIRSSTRGYILSPLLEYHGGNLMFSMDPARIGPREDNRAPPLTLEQEMALVILQNVARKHQVKLDHRPGDLVYFNNWNMLHSREGYKDGESSSRHLVRLWLRNAALAWPVPDSMHLIWDCTFGRRSKKIINHSYPLIPMPAYIESKYNSGTAAFVPDDEPEDDDDCGTGDDHGGSPNGDAVEADHGTRGEPRLAKEDETEIGGLEEDLV</sequence>
<protein>
    <recommendedName>
        <fullName evidence="3">TauD/TfdA-like domain-containing protein</fullName>
    </recommendedName>
</protein>
<reference evidence="4 5" key="1">
    <citation type="journal article" date="2024" name="J. Plant Pathol.">
        <title>Sequence and assembly of the genome of Seiridium unicorne, isolate CBS 538.82, causal agent of cypress canker disease.</title>
        <authorList>
            <person name="Scali E."/>
            <person name="Rocca G.D."/>
            <person name="Danti R."/>
            <person name="Garbelotto M."/>
            <person name="Barberini S."/>
            <person name="Baroncelli R."/>
            <person name="Emiliani G."/>
        </authorList>
    </citation>
    <scope>NUCLEOTIDE SEQUENCE [LARGE SCALE GENOMIC DNA]</scope>
    <source>
        <strain evidence="4 5">BM-138-508</strain>
    </source>
</reference>
<evidence type="ECO:0000313" key="5">
    <source>
        <dbReference type="Proteomes" id="UP001408356"/>
    </source>
</evidence>
<feature type="domain" description="TauD/TfdA-like" evidence="3">
    <location>
        <begin position="91"/>
        <end position="335"/>
    </location>
</feature>